<reference evidence="2" key="1">
    <citation type="journal article" date="2016" name="Nat. Genet.">
        <title>A high-quality carrot genome assembly provides new insights into carotenoid accumulation and asterid genome evolution.</title>
        <authorList>
            <person name="Iorizzo M."/>
            <person name="Ellison S."/>
            <person name="Senalik D."/>
            <person name="Zeng P."/>
            <person name="Satapoomin P."/>
            <person name="Huang J."/>
            <person name="Bowman M."/>
            <person name="Iovene M."/>
            <person name="Sanseverino W."/>
            <person name="Cavagnaro P."/>
            <person name="Yildiz M."/>
            <person name="Macko-Podgorni A."/>
            <person name="Moranska E."/>
            <person name="Grzebelus E."/>
            <person name="Grzebelus D."/>
            <person name="Ashrafi H."/>
            <person name="Zheng Z."/>
            <person name="Cheng S."/>
            <person name="Spooner D."/>
            <person name="Van Deynze A."/>
            <person name="Simon P."/>
        </authorList>
    </citation>
    <scope>NUCLEOTIDE SEQUENCE [LARGE SCALE GENOMIC DNA]</scope>
    <source>
        <tissue evidence="2">Leaf</tissue>
    </source>
</reference>
<keyword evidence="4" id="KW-1185">Reference proteome</keyword>
<dbReference type="SUPFAM" id="SSF50249">
    <property type="entry name" value="Nucleic acid-binding proteins"/>
    <property type="match status" value="2"/>
</dbReference>
<evidence type="ECO:0000313" key="3">
    <source>
        <dbReference type="EMBL" id="WOH00366.1"/>
    </source>
</evidence>
<gene>
    <name evidence="2" type="ORF">DCAR_017251</name>
    <name evidence="3" type="ORF">DCAR_0519725</name>
</gene>
<dbReference type="PANTHER" id="PTHR47165:SF4">
    <property type="entry name" value="OS03G0429900 PROTEIN"/>
    <property type="match status" value="1"/>
</dbReference>
<protein>
    <recommendedName>
        <fullName evidence="5">Replication protein A OB domain-containing protein</fullName>
    </recommendedName>
</protein>
<reference evidence="3" key="2">
    <citation type="submission" date="2022-03" db="EMBL/GenBank/DDBJ databases">
        <title>Draft title - Genomic analysis of global carrot germplasm unveils the trajectory of domestication and the origin of high carotenoid orange carrot.</title>
        <authorList>
            <person name="Iorizzo M."/>
            <person name="Ellison S."/>
            <person name="Senalik D."/>
            <person name="Macko-Podgorni A."/>
            <person name="Grzebelus D."/>
            <person name="Bostan H."/>
            <person name="Rolling W."/>
            <person name="Curaba J."/>
            <person name="Simon P."/>
        </authorList>
    </citation>
    <scope>NUCLEOTIDE SEQUENCE</scope>
    <source>
        <tissue evidence="3">Leaf</tissue>
    </source>
</reference>
<proteinExistence type="predicted"/>
<accession>A0A161XQX4</accession>
<sequence length="503" mass="57516">MDARYKCVLCAKYIPYPDKRFRLGTICNDSTSILPVLLPDDEIQCIIGKDVFDVENEEEERNVEKSSNIYHATEISEPVEKLGSHSPTASETNPTMDKSITSVTENAEEERINTPTVNGKAHDVTKSPLTRARIHAFVPRSVADELEANLQIGDIYFFENFIVKEYKPSDKFRPHRKPIQIPFNSEIVITPMQDNEVNIESCWFDFYDLVDLEPLTKQTTYLADVIGIMEEHDPVGKIKNRNRVIQQQFKFEITDGSTSTNVTFWDGFAVMFEEKLKEEKEYPLILIIGCGRIQMWGATTTYLNCGHHSVTEIRKTMSEKDFSQSKLSTPRSRCTNVLKLTTLNMLGADYTDKTSLIENEETCMTCQRIVPYGEEIFEIYMEAVDDTGSIIIILQDREVRTLVGKRALQLIEEGTKEDILTKFFQPLENKYYTVKLLVSENNVVQKDECYLARDVMHGLYSQGKHKQQESYPYPIDDMNAELQPSGSSCQMGSVTMYNLASDS</sequence>
<dbReference type="AlphaFoldDB" id="A0A161XQX4"/>
<evidence type="ECO:0000313" key="4">
    <source>
        <dbReference type="Proteomes" id="UP000077755"/>
    </source>
</evidence>
<dbReference type="Gene3D" id="2.40.50.140">
    <property type="entry name" value="Nucleic acid-binding proteins"/>
    <property type="match status" value="4"/>
</dbReference>
<evidence type="ECO:0008006" key="5">
    <source>
        <dbReference type="Google" id="ProtNLM"/>
    </source>
</evidence>
<dbReference type="EMBL" id="LNRQ01000005">
    <property type="protein sequence ID" value="KZM94006.1"/>
    <property type="molecule type" value="Genomic_DNA"/>
</dbReference>
<feature type="compositionally biased region" description="Polar residues" evidence="1">
    <location>
        <begin position="85"/>
        <end position="100"/>
    </location>
</feature>
<evidence type="ECO:0000256" key="1">
    <source>
        <dbReference type="SAM" id="MobiDB-lite"/>
    </source>
</evidence>
<dbReference type="Gramene" id="KZM94006">
    <property type="protein sequence ID" value="KZM94006"/>
    <property type="gene ID" value="DCAR_017251"/>
</dbReference>
<dbReference type="EMBL" id="CP093347">
    <property type="protein sequence ID" value="WOH00366.1"/>
    <property type="molecule type" value="Genomic_DNA"/>
</dbReference>
<organism evidence="2">
    <name type="scientific">Daucus carota subsp. sativus</name>
    <name type="common">Carrot</name>
    <dbReference type="NCBI Taxonomy" id="79200"/>
    <lineage>
        <taxon>Eukaryota</taxon>
        <taxon>Viridiplantae</taxon>
        <taxon>Streptophyta</taxon>
        <taxon>Embryophyta</taxon>
        <taxon>Tracheophyta</taxon>
        <taxon>Spermatophyta</taxon>
        <taxon>Magnoliopsida</taxon>
        <taxon>eudicotyledons</taxon>
        <taxon>Gunneridae</taxon>
        <taxon>Pentapetalae</taxon>
        <taxon>asterids</taxon>
        <taxon>campanulids</taxon>
        <taxon>Apiales</taxon>
        <taxon>Apiaceae</taxon>
        <taxon>Apioideae</taxon>
        <taxon>Scandiceae</taxon>
        <taxon>Daucinae</taxon>
        <taxon>Daucus</taxon>
        <taxon>Daucus sect. Daucus</taxon>
    </lineage>
</organism>
<dbReference type="Proteomes" id="UP000077755">
    <property type="component" value="Chromosome 5"/>
</dbReference>
<name>A0A161XQX4_DAUCS</name>
<feature type="region of interest" description="Disordered" evidence="1">
    <location>
        <begin position="79"/>
        <end position="100"/>
    </location>
</feature>
<dbReference type="PANTHER" id="PTHR47165">
    <property type="entry name" value="OS03G0429900 PROTEIN"/>
    <property type="match status" value="1"/>
</dbReference>
<dbReference type="InterPro" id="IPR012340">
    <property type="entry name" value="NA-bd_OB-fold"/>
</dbReference>
<evidence type="ECO:0000313" key="2">
    <source>
        <dbReference type="EMBL" id="KZM94006.1"/>
    </source>
</evidence>